<accession>A0A1I4RFJ9</accession>
<evidence type="ECO:0000313" key="3">
    <source>
        <dbReference type="EMBL" id="SFM51052.1"/>
    </source>
</evidence>
<gene>
    <name evidence="2" type="ORF">ATL45_6454</name>
    <name evidence="3" type="ORF">SAMN05421805_101538</name>
</gene>
<evidence type="ECO:0000313" key="5">
    <source>
        <dbReference type="Proteomes" id="UP000270697"/>
    </source>
</evidence>
<organism evidence="3 4">
    <name type="scientific">Saccharopolyspora antimicrobica</name>
    <dbReference type="NCBI Taxonomy" id="455193"/>
    <lineage>
        <taxon>Bacteria</taxon>
        <taxon>Bacillati</taxon>
        <taxon>Actinomycetota</taxon>
        <taxon>Actinomycetes</taxon>
        <taxon>Pseudonocardiales</taxon>
        <taxon>Pseudonocardiaceae</taxon>
        <taxon>Saccharopolyspora</taxon>
    </lineage>
</organism>
<protein>
    <submittedName>
        <fullName evidence="3">Uncharacterized protein</fullName>
    </submittedName>
</protein>
<evidence type="ECO:0000256" key="1">
    <source>
        <dbReference type="SAM" id="Phobius"/>
    </source>
</evidence>
<reference evidence="2 5" key="2">
    <citation type="submission" date="2018-10" db="EMBL/GenBank/DDBJ databases">
        <title>Sequencing the genomes of 1000 actinobacteria strains.</title>
        <authorList>
            <person name="Klenk H.-P."/>
        </authorList>
    </citation>
    <scope>NUCLEOTIDE SEQUENCE [LARGE SCALE GENOMIC DNA]</scope>
    <source>
        <strain evidence="2 5">DSM 45119</strain>
    </source>
</reference>
<feature type="transmembrane region" description="Helical" evidence="1">
    <location>
        <begin position="6"/>
        <end position="27"/>
    </location>
</feature>
<dbReference type="EMBL" id="RBXX01000002">
    <property type="protein sequence ID" value="RKT88028.1"/>
    <property type="molecule type" value="Genomic_DNA"/>
</dbReference>
<dbReference type="EMBL" id="FOUP01000001">
    <property type="protein sequence ID" value="SFM51052.1"/>
    <property type="molecule type" value="Genomic_DNA"/>
</dbReference>
<reference evidence="3 4" key="1">
    <citation type="submission" date="2016-10" db="EMBL/GenBank/DDBJ databases">
        <authorList>
            <person name="de Groot N.N."/>
        </authorList>
    </citation>
    <scope>NUCLEOTIDE SEQUENCE [LARGE SCALE GENOMIC DNA]</scope>
    <source>
        <strain evidence="3 4">CPCC 201259</strain>
    </source>
</reference>
<dbReference type="Proteomes" id="UP000199398">
    <property type="component" value="Unassembled WGS sequence"/>
</dbReference>
<dbReference type="AlphaFoldDB" id="A0A1I4RFJ9"/>
<name>A0A1I4RFJ9_9PSEU</name>
<sequence>MTTALAVDITATALILLALLITCAVLYDP</sequence>
<proteinExistence type="predicted"/>
<keyword evidence="1" id="KW-0812">Transmembrane</keyword>
<dbReference type="Proteomes" id="UP000270697">
    <property type="component" value="Unassembled WGS sequence"/>
</dbReference>
<evidence type="ECO:0000313" key="2">
    <source>
        <dbReference type="EMBL" id="RKT88028.1"/>
    </source>
</evidence>
<keyword evidence="5" id="KW-1185">Reference proteome</keyword>
<keyword evidence="1" id="KW-1133">Transmembrane helix</keyword>
<keyword evidence="1" id="KW-0472">Membrane</keyword>
<evidence type="ECO:0000313" key="4">
    <source>
        <dbReference type="Proteomes" id="UP000199398"/>
    </source>
</evidence>